<keyword evidence="1 5" id="KW-0547">Nucleotide-binding</keyword>
<dbReference type="InterPro" id="IPR000212">
    <property type="entry name" value="DNA_helicase_UvrD/REP"/>
</dbReference>
<evidence type="ECO:0000313" key="7">
    <source>
        <dbReference type="EMBL" id="NSJ86729.1"/>
    </source>
</evidence>
<reference evidence="7 8" key="1">
    <citation type="journal article" date="2020" name="Cell Host Microbe">
        <title>Functional and Genomic Variation between Human-Derived Isolates of Lachnospiraceae Reveals Inter- and Intra-Species Diversity.</title>
        <authorList>
            <person name="Sorbara M.T."/>
            <person name="Littmann E.R."/>
            <person name="Fontana E."/>
            <person name="Moody T.U."/>
            <person name="Kohout C.E."/>
            <person name="Gjonbalaj M."/>
            <person name="Eaton V."/>
            <person name="Seok R."/>
            <person name="Leiner I.M."/>
            <person name="Pamer E.G."/>
        </authorList>
    </citation>
    <scope>NUCLEOTIDE SEQUENCE [LARGE SCALE GENOMIC DNA]</scope>
    <source>
        <strain evidence="7 8">MSK.15.26</strain>
    </source>
</reference>
<dbReference type="InterPro" id="IPR027417">
    <property type="entry name" value="P-loop_NTPase"/>
</dbReference>
<keyword evidence="3 5" id="KW-0347">Helicase</keyword>
<dbReference type="Gene3D" id="3.40.50.300">
    <property type="entry name" value="P-loop containing nucleotide triphosphate hydrolases"/>
    <property type="match status" value="2"/>
</dbReference>
<dbReference type="SUPFAM" id="SSF52540">
    <property type="entry name" value="P-loop containing nucleoside triphosphate hydrolases"/>
    <property type="match status" value="1"/>
</dbReference>
<evidence type="ECO:0000256" key="5">
    <source>
        <dbReference type="PROSITE-ProRule" id="PRU00560"/>
    </source>
</evidence>
<sequence length="687" mass="80234">MEKNQDMLLEQQRLLSCLEIIRENIREYEEKEAVSKKEVTQLFQAVKKGEGDSFGLLEAEKNILEHIQNSLRKNRAALNKAYFGRIDYDDESYGVTESRYIGKNGVTRNSNEVMIVDWRAPVSSVYYENELGKGSYEVPGSEPVNIRLFKKRTYDLQGEKLLGFYDNDTAASDELLVKYLSQHKEAVLGDIIATIQKEQNEIIRATPYKNMIVQGVAGSGKTTVALHRISYILYNYEEVYKPSEFCIVGSSDMLLNYISSGLPELDVNHVRQMRMDVFLPYLMEKSWKKKFSIIEEDTKACKKSRLDFVYALECFLKKWIEKHLNLQDIRDRELGVILSQENMQDTRSRNPELSLFQLEKLLNQRTRQRIQFLCTEKEEGFRKEKQKAYRNYFCSSKNKWTEIQIYRTFLEELEQAGDETHKFEGGYKETIAHVEKGQMDLYDTAALCLIRKRIFLKKETDEFSQIILDEAQDFGETVYYVLRQVLPRCYFTIMGDVSQNIRYETGLNDWEDLKKILLRDDRDSFYLLAKSYRNTIEISQYAGRVLEKASLGNYKIQPVIRHGNPVCVQMQQRKDIGKQLKALLENIQQKGFETIAVICRDEKDTETVRKVLQTEQEEGFHNGIMVLPVTLTKGLEFDAVVLWQPDTLRYEMNVKEAKLLYVAITRALHELYLLGENEQTELLKSRS</sequence>
<dbReference type="GO" id="GO:0005524">
    <property type="term" value="F:ATP binding"/>
    <property type="evidence" value="ECO:0007669"/>
    <property type="project" value="UniProtKB-KW"/>
</dbReference>
<proteinExistence type="predicted"/>
<dbReference type="Proteomes" id="UP000822142">
    <property type="component" value="Unassembled WGS sequence"/>
</dbReference>
<dbReference type="PANTHER" id="PTHR11070">
    <property type="entry name" value="UVRD / RECB / PCRA DNA HELICASE FAMILY MEMBER"/>
    <property type="match status" value="1"/>
</dbReference>
<dbReference type="Pfam" id="PF13538">
    <property type="entry name" value="UvrD_C_2"/>
    <property type="match status" value="1"/>
</dbReference>
<dbReference type="InterPro" id="IPR027785">
    <property type="entry name" value="UvrD-like_helicase_C"/>
</dbReference>
<dbReference type="PROSITE" id="PS51198">
    <property type="entry name" value="UVRD_HELICASE_ATP_BIND"/>
    <property type="match status" value="1"/>
</dbReference>
<dbReference type="EMBL" id="JAAITA010000015">
    <property type="protein sequence ID" value="NSJ86729.1"/>
    <property type="molecule type" value="Genomic_DNA"/>
</dbReference>
<evidence type="ECO:0000259" key="6">
    <source>
        <dbReference type="PROSITE" id="PS51198"/>
    </source>
</evidence>
<dbReference type="Pfam" id="PF00580">
    <property type="entry name" value="UvrD-helicase"/>
    <property type="match status" value="1"/>
</dbReference>
<name>A0ABX2I8R3_BLAHA</name>
<dbReference type="RefSeq" id="WP_173749731.1">
    <property type="nucleotide sequence ID" value="NZ_JAAITA010000015.1"/>
</dbReference>
<evidence type="ECO:0000256" key="4">
    <source>
        <dbReference type="ARBA" id="ARBA00022840"/>
    </source>
</evidence>
<protein>
    <submittedName>
        <fullName evidence="7">ATP-binding domain-containing protein</fullName>
    </submittedName>
</protein>
<feature type="binding site" evidence="5">
    <location>
        <begin position="215"/>
        <end position="222"/>
    </location>
    <ligand>
        <name>ATP</name>
        <dbReference type="ChEBI" id="CHEBI:30616"/>
    </ligand>
</feature>
<evidence type="ECO:0000313" key="8">
    <source>
        <dbReference type="Proteomes" id="UP000822142"/>
    </source>
</evidence>
<keyword evidence="8" id="KW-1185">Reference proteome</keyword>
<accession>A0ABX2I8R3</accession>
<feature type="domain" description="UvrD-like helicase ATP-binding" evidence="6">
    <location>
        <begin position="194"/>
        <end position="535"/>
    </location>
</feature>
<dbReference type="InterPro" id="IPR014016">
    <property type="entry name" value="UvrD-like_ATP-bd"/>
</dbReference>
<keyword evidence="4 5" id="KW-0067">ATP-binding</keyword>
<comment type="caution">
    <text evidence="7">The sequence shown here is derived from an EMBL/GenBank/DDBJ whole genome shotgun (WGS) entry which is preliminary data.</text>
</comment>
<dbReference type="PANTHER" id="PTHR11070:SF17">
    <property type="entry name" value="DNA HELICASE IV"/>
    <property type="match status" value="1"/>
</dbReference>
<gene>
    <name evidence="7" type="ORF">G5A70_11215</name>
</gene>
<evidence type="ECO:0000256" key="2">
    <source>
        <dbReference type="ARBA" id="ARBA00022801"/>
    </source>
</evidence>
<evidence type="ECO:0000256" key="3">
    <source>
        <dbReference type="ARBA" id="ARBA00022806"/>
    </source>
</evidence>
<evidence type="ECO:0000256" key="1">
    <source>
        <dbReference type="ARBA" id="ARBA00022741"/>
    </source>
</evidence>
<keyword evidence="2 5" id="KW-0378">Hydrolase</keyword>
<organism evidence="7 8">
    <name type="scientific">Blautia hansenii</name>
    <name type="common">Ruminococcus hansenii</name>
    <dbReference type="NCBI Taxonomy" id="1322"/>
    <lineage>
        <taxon>Bacteria</taxon>
        <taxon>Bacillati</taxon>
        <taxon>Bacillota</taxon>
        <taxon>Clostridia</taxon>
        <taxon>Lachnospirales</taxon>
        <taxon>Lachnospiraceae</taxon>
        <taxon>Blautia</taxon>
    </lineage>
</organism>